<evidence type="ECO:0000313" key="4">
    <source>
        <dbReference type="Proteomes" id="UP001163105"/>
    </source>
</evidence>
<sequence>MLFLDMPIKMNDESFDQTHTEQTKNIEQAFTSLLTFPTTTYINTSAAARPRHGGIELADTGEKVVKGVEKVKYAEQVRRYYLQDQIANVGIATASQDPVGNSSDKKDMEMNSYGRVTEGAAGDHLSAYAANFNDTKGWYHAYRGGNGQYKWRLWDRPRLYYPAGLQYHLGPNFLAVDGMGRTKADNRPFECTIDPYTGEFEQLCIILPGAEEPGDKDPHAYLPFLYNEYRYPRMARNLWENRREIQALHRGESGLGANEGVGNYRAFRPRYLCYLVAAAVEDDNGDGDDVVNYDFKTMPHVQDDYTPYVFISYTKNQFNTTRDFELLIARALKATGLYANSIGGLTELGAFWIDSECLPMEIFDEEREQVTEVVDDDMKKKLVDRDVYTMSDIIRGAEHTIVITKHAGTETPNGPGGTRSVVGWGDRVWTFPEVLLSKGTVVTIVEDGEPPRPISKVELAELAWRDAAESRQLVEHFTNLHLSRLELISIALKCLDARRFEKKYPGDLSYVLMGLLRVRPLIDSDDSGFQAFARLSLPQDNDRLMERLICLLPKNPNERWEKMSDVFNSSLWDIYPCTQVCGVGENDTIVVDGFKGALIQWSMFRTIKMANRLTSLRGLIITATTSAPLLLAIAMAMASAVDRKVKVAGVALVLVALSILLAAPYFIPQLFDGKLYDVEPCLFGVEGYVPLPELEEILFGLRLGRLQWSSFGSPLSRHEHRSRYKERPGRQGQDAGHEPLLPATDAAGDDGGIWTYPVEGIDPCSACEHCRIISGGEWTCAYHETITSVQEKSRSPYGDMKIFTLVDTCSMTVTLFESRRPPVALLVGGSEGGMKRALACSYDVSTGIMYRETVLRMPSQTEDKMFSMPRVRLGLKSPYKAADVTAASA</sequence>
<keyword evidence="2" id="KW-0472">Membrane</keyword>
<keyword evidence="4" id="KW-1185">Reference proteome</keyword>
<evidence type="ECO:0000313" key="3">
    <source>
        <dbReference type="EMBL" id="KAJ6444936.1"/>
    </source>
</evidence>
<proteinExistence type="predicted"/>
<keyword evidence="2" id="KW-1133">Transmembrane helix</keyword>
<gene>
    <name evidence="3" type="ORF">O9K51_03338</name>
</gene>
<evidence type="ECO:0000256" key="1">
    <source>
        <dbReference type="SAM" id="MobiDB-lite"/>
    </source>
</evidence>
<dbReference type="EMBL" id="JAQHRD010000002">
    <property type="protein sequence ID" value="KAJ6444936.1"/>
    <property type="molecule type" value="Genomic_DNA"/>
</dbReference>
<feature type="transmembrane region" description="Helical" evidence="2">
    <location>
        <begin position="647"/>
        <end position="667"/>
    </location>
</feature>
<name>A0AB34G242_9HYPO</name>
<reference evidence="3" key="1">
    <citation type="submission" date="2023-01" db="EMBL/GenBank/DDBJ databases">
        <title>The growth and conidiation of Purpureocillium lavendulum are regulated by nitrogen source and histone H3K14 acetylation.</title>
        <authorList>
            <person name="Tang P."/>
            <person name="Han J."/>
            <person name="Zhang C."/>
            <person name="Tang P."/>
            <person name="Qi F."/>
            <person name="Zhang K."/>
            <person name="Liang L."/>
        </authorList>
    </citation>
    <scope>NUCLEOTIDE SEQUENCE</scope>
    <source>
        <strain evidence="3">YMF1.00683</strain>
    </source>
</reference>
<organism evidence="3 4">
    <name type="scientific">Purpureocillium lavendulum</name>
    <dbReference type="NCBI Taxonomy" id="1247861"/>
    <lineage>
        <taxon>Eukaryota</taxon>
        <taxon>Fungi</taxon>
        <taxon>Dikarya</taxon>
        <taxon>Ascomycota</taxon>
        <taxon>Pezizomycotina</taxon>
        <taxon>Sordariomycetes</taxon>
        <taxon>Hypocreomycetidae</taxon>
        <taxon>Hypocreales</taxon>
        <taxon>Ophiocordycipitaceae</taxon>
        <taxon>Purpureocillium</taxon>
    </lineage>
</organism>
<dbReference type="Proteomes" id="UP001163105">
    <property type="component" value="Unassembled WGS sequence"/>
</dbReference>
<evidence type="ECO:0000256" key="2">
    <source>
        <dbReference type="SAM" id="Phobius"/>
    </source>
</evidence>
<feature type="region of interest" description="Disordered" evidence="1">
    <location>
        <begin position="712"/>
        <end position="742"/>
    </location>
</feature>
<protein>
    <submittedName>
        <fullName evidence="3">DUF300 domain protein</fullName>
    </submittedName>
</protein>
<feature type="transmembrane region" description="Helical" evidence="2">
    <location>
        <begin position="618"/>
        <end position="641"/>
    </location>
</feature>
<dbReference type="AlphaFoldDB" id="A0AB34G242"/>
<keyword evidence="2" id="KW-0812">Transmembrane</keyword>
<accession>A0AB34G242</accession>
<comment type="caution">
    <text evidence="3">The sequence shown here is derived from an EMBL/GenBank/DDBJ whole genome shotgun (WGS) entry which is preliminary data.</text>
</comment>